<comment type="similarity">
    <text evidence="10">Belongs to the WD repeat SEC12 family.</text>
</comment>
<dbReference type="GO" id="GO:0003400">
    <property type="term" value="P:regulation of COPII vesicle coating"/>
    <property type="evidence" value="ECO:0007669"/>
    <property type="project" value="UniProtKB-UniRule"/>
</dbReference>
<evidence type="ECO:0000256" key="3">
    <source>
        <dbReference type="ARBA" id="ARBA00022692"/>
    </source>
</evidence>
<evidence type="ECO:0000256" key="7">
    <source>
        <dbReference type="ARBA" id="ARBA00022927"/>
    </source>
</evidence>
<dbReference type="AlphaFoldDB" id="A0A0A1SUT7"/>
<comment type="subcellular location">
    <subcellularLocation>
        <location evidence="10">Endoplasmic reticulum membrane</location>
        <topology evidence="10">Single-pass type II membrane protein</topology>
    </subcellularLocation>
    <subcellularLocation>
        <location evidence="10">Golgi apparatus membrane</location>
        <topology evidence="10">Single-pass type II membrane protein</topology>
    </subcellularLocation>
</comment>
<dbReference type="GO" id="GO:0006888">
    <property type="term" value="P:endoplasmic reticulum to Golgi vesicle-mediated transport"/>
    <property type="evidence" value="ECO:0007669"/>
    <property type="project" value="UniProtKB-UniRule"/>
</dbReference>
<keyword evidence="5 10" id="KW-0256">Endoplasmic reticulum</keyword>
<dbReference type="HOGENOM" id="CLU_021000_0_0_1"/>
<evidence type="ECO:0000256" key="8">
    <source>
        <dbReference type="ARBA" id="ARBA00022989"/>
    </source>
</evidence>
<protein>
    <recommendedName>
        <fullName evidence="10">Guanine nucleotide-exchange factor SEC12</fullName>
    </recommendedName>
</protein>
<accession>A0A0A1SUT7</accession>
<keyword evidence="2 10" id="KW-0853">WD repeat</keyword>
<dbReference type="InterPro" id="IPR015943">
    <property type="entry name" value="WD40/YVTN_repeat-like_dom_sf"/>
</dbReference>
<dbReference type="GO" id="GO:0005789">
    <property type="term" value="C:endoplasmic reticulum membrane"/>
    <property type="evidence" value="ECO:0007669"/>
    <property type="project" value="UniProtKB-SubCell"/>
</dbReference>
<dbReference type="STRING" id="1531966.A0A0A1SUT7"/>
<comment type="function">
    <text evidence="10">Guanine nucleotide-exchange factor (GEF) required for the formation or budding of transport vesicles from the ER.</text>
</comment>
<name>A0A0A1SUT7_9HYPO</name>
<sequence length="595" mass="64070">MTSPFPVARVEVDYPLYAVDYDPEDANRIVIGGGGGAGRSGVANKMTVLELTDPTELRKAGEISLSKEEDSVMSLAVAGRKGKQTCVYAGVNSKPDDVAKGINEHLRAFGIEAAKGRSASNEKIASVKVSELSRTSLFTDFNKECYQRLVRVSGSVGAAASSFADKPQIAVFDTTGPKPKSKGILELPRDAEALDILQTGDNSFLMVYCHKYDLYLAKFNKGVLDSEPQHIYSISADEPQRPAFKHLRFLSADFVLAVGVLPRNAGSVLQAFRLPGPGHEKARIGVSARVPRKIVASSLAVTNLSPPASPSAPIGDTQFIVAVGGQDSSICLFTLSHRSASKIDLLYDLLELYTLKNVHKADNITGLAFSTFVTPKANIRQQYIKLASISLQSSVAVHSIPLKKFIDPTPRSKNAPPRTPRYIVAMKSQTAPQTRSLFMILAGMVVIMAIIGHYVINYSTIGRAVALRREAAARMPPITTPVVAAVQPDAPLSENAIVKALGDDILEGEQVVLFEKLYTAEGQEGESVHKLQADVHDAEVHGEGKTWEELPEVQQAAWKRRLSDAGAWTQSMGESVFKGILFGELGGAVHHAMGA</sequence>
<keyword evidence="6" id="KW-0931">ER-Golgi transport</keyword>
<dbReference type="Proteomes" id="UP000039046">
    <property type="component" value="Unassembled WGS sequence"/>
</dbReference>
<keyword evidence="9 10" id="KW-0472">Membrane</keyword>
<gene>
    <name evidence="11" type="ORF">VHEMI02090</name>
</gene>
<proteinExistence type="inferred from homology"/>
<evidence type="ECO:0000256" key="4">
    <source>
        <dbReference type="ARBA" id="ARBA00022737"/>
    </source>
</evidence>
<dbReference type="OrthoDB" id="16538at2759"/>
<dbReference type="PANTHER" id="PTHR23284">
    <property type="entry name" value="PROLACTIN REGULATORY ELEMENT BINDING PROTEIN"/>
    <property type="match status" value="1"/>
</dbReference>
<dbReference type="PANTHER" id="PTHR23284:SF0">
    <property type="entry name" value="PROLACTIN REGULATORY ELEMENT-BINDING PROTEIN"/>
    <property type="match status" value="1"/>
</dbReference>
<dbReference type="GO" id="GO:0005085">
    <property type="term" value="F:guanyl-nucleotide exchange factor activity"/>
    <property type="evidence" value="ECO:0007669"/>
    <property type="project" value="InterPro"/>
</dbReference>
<evidence type="ECO:0000313" key="11">
    <source>
        <dbReference type="EMBL" id="CEJ81996.1"/>
    </source>
</evidence>
<keyword evidence="1 10" id="KW-0813">Transport</keyword>
<evidence type="ECO:0000256" key="1">
    <source>
        <dbReference type="ARBA" id="ARBA00022448"/>
    </source>
</evidence>
<dbReference type="GO" id="GO:0015031">
    <property type="term" value="P:protein transport"/>
    <property type="evidence" value="ECO:0007669"/>
    <property type="project" value="UniProtKB-KW"/>
</dbReference>
<dbReference type="Gene3D" id="2.130.10.10">
    <property type="entry name" value="YVTN repeat-like/Quinoprotein amine dehydrogenase"/>
    <property type="match status" value="1"/>
</dbReference>
<dbReference type="EMBL" id="CDHN01000001">
    <property type="protein sequence ID" value="CEJ81996.1"/>
    <property type="molecule type" value="Genomic_DNA"/>
</dbReference>
<organism evidence="11 12">
    <name type="scientific">[Torrubiella] hemipterigena</name>
    <dbReference type="NCBI Taxonomy" id="1531966"/>
    <lineage>
        <taxon>Eukaryota</taxon>
        <taxon>Fungi</taxon>
        <taxon>Dikarya</taxon>
        <taxon>Ascomycota</taxon>
        <taxon>Pezizomycotina</taxon>
        <taxon>Sordariomycetes</taxon>
        <taxon>Hypocreomycetidae</taxon>
        <taxon>Hypocreales</taxon>
        <taxon>Clavicipitaceae</taxon>
        <taxon>Clavicipitaceae incertae sedis</taxon>
        <taxon>'Torrubiella' clade</taxon>
    </lineage>
</organism>
<evidence type="ECO:0000256" key="5">
    <source>
        <dbReference type="ARBA" id="ARBA00022824"/>
    </source>
</evidence>
<keyword evidence="12" id="KW-1185">Reference proteome</keyword>
<dbReference type="InterPro" id="IPR045260">
    <property type="entry name" value="Sec12-like"/>
</dbReference>
<reference evidence="11 12" key="1">
    <citation type="journal article" date="2015" name="Genome Announc.">
        <title>Draft Genome Sequence and Gene Annotation of the Entomopathogenic Fungus Verticillium hemipterigenum.</title>
        <authorList>
            <person name="Horn F."/>
            <person name="Habel A."/>
            <person name="Scharf D.H."/>
            <person name="Dworschak J."/>
            <person name="Brakhage A.A."/>
            <person name="Guthke R."/>
            <person name="Hertweck C."/>
            <person name="Linde J."/>
        </authorList>
    </citation>
    <scope>NUCLEOTIDE SEQUENCE [LARGE SCALE GENOMIC DNA]</scope>
</reference>
<dbReference type="GO" id="GO:0000139">
    <property type="term" value="C:Golgi membrane"/>
    <property type="evidence" value="ECO:0007669"/>
    <property type="project" value="UniProtKB-SubCell"/>
</dbReference>
<evidence type="ECO:0000313" key="12">
    <source>
        <dbReference type="Proteomes" id="UP000039046"/>
    </source>
</evidence>
<evidence type="ECO:0000256" key="10">
    <source>
        <dbReference type="RuleBase" id="RU369019"/>
    </source>
</evidence>
<evidence type="ECO:0000256" key="2">
    <source>
        <dbReference type="ARBA" id="ARBA00022574"/>
    </source>
</evidence>
<evidence type="ECO:0000256" key="6">
    <source>
        <dbReference type="ARBA" id="ARBA00022892"/>
    </source>
</evidence>
<keyword evidence="8 10" id="KW-1133">Transmembrane helix</keyword>
<keyword evidence="4 10" id="KW-0677">Repeat</keyword>
<feature type="transmembrane region" description="Helical" evidence="10">
    <location>
        <begin position="437"/>
        <end position="456"/>
    </location>
</feature>
<keyword evidence="7 10" id="KW-0653">Protein transport</keyword>
<keyword evidence="3 10" id="KW-0812">Transmembrane</keyword>
<evidence type="ECO:0000256" key="9">
    <source>
        <dbReference type="ARBA" id="ARBA00023136"/>
    </source>
</evidence>